<proteinExistence type="predicted"/>
<dbReference type="Proteomes" id="UP000829291">
    <property type="component" value="Chromosome 7"/>
</dbReference>
<dbReference type="GeneID" id="124295343"/>
<dbReference type="RefSeq" id="XP_046600971.1">
    <property type="nucleotide sequence ID" value="XM_046745015.1"/>
</dbReference>
<protein>
    <submittedName>
        <fullName evidence="2">Uncharacterized protein LOC124295343 isoform X2</fullName>
    </submittedName>
</protein>
<keyword evidence="1" id="KW-1185">Reference proteome</keyword>
<dbReference type="PANTHER" id="PTHR39953">
    <property type="entry name" value="RE54151P"/>
    <property type="match status" value="1"/>
</dbReference>
<organism evidence="1 2">
    <name type="scientific">Neodiprion lecontei</name>
    <name type="common">Redheaded pine sawfly</name>
    <dbReference type="NCBI Taxonomy" id="441921"/>
    <lineage>
        <taxon>Eukaryota</taxon>
        <taxon>Metazoa</taxon>
        <taxon>Ecdysozoa</taxon>
        <taxon>Arthropoda</taxon>
        <taxon>Hexapoda</taxon>
        <taxon>Insecta</taxon>
        <taxon>Pterygota</taxon>
        <taxon>Neoptera</taxon>
        <taxon>Endopterygota</taxon>
        <taxon>Hymenoptera</taxon>
        <taxon>Tenthredinoidea</taxon>
        <taxon>Diprionidae</taxon>
        <taxon>Diprioninae</taxon>
        <taxon>Neodiprion</taxon>
    </lineage>
</organism>
<dbReference type="PANTHER" id="PTHR39953:SF1">
    <property type="entry name" value="RE54151P"/>
    <property type="match status" value="1"/>
</dbReference>
<evidence type="ECO:0000313" key="1">
    <source>
        <dbReference type="Proteomes" id="UP000829291"/>
    </source>
</evidence>
<gene>
    <name evidence="2" type="primary">LOC124295343</name>
</gene>
<sequence>MPRRKVDPGFSEARSDNLPRVDAFMVASYLASHSDFVSAEMKGAKANLSGRKSYGDAAIEFVQLKLHGSICTLKCLICPEHRVHNKSYRVTLVLNIVDEEILSTQCHDCAASLGGCKHAIAFLMWLHRRSEEPLPTDVECYWRKSVLSQVGSSIKFIREEHHVTIS</sequence>
<reference evidence="2" key="1">
    <citation type="submission" date="2025-08" db="UniProtKB">
        <authorList>
            <consortium name="RefSeq"/>
        </authorList>
    </citation>
    <scope>IDENTIFICATION</scope>
    <source>
        <tissue evidence="2">Thorax and Abdomen</tissue>
    </source>
</reference>
<name>A0ABM3GL19_NEOLC</name>
<evidence type="ECO:0000313" key="2">
    <source>
        <dbReference type="RefSeq" id="XP_046600971.1"/>
    </source>
</evidence>
<accession>A0ABM3GL19</accession>